<proteinExistence type="predicted"/>
<name>A0A5C3KR33_COPMA</name>
<dbReference type="OrthoDB" id="3217871at2759"/>
<gene>
    <name evidence="3" type="ORF">FA15DRAFT_643399</name>
</gene>
<dbReference type="Gene3D" id="3.30.710.10">
    <property type="entry name" value="Potassium Channel Kv1.1, Chain A"/>
    <property type="match status" value="1"/>
</dbReference>
<evidence type="ECO:0000313" key="3">
    <source>
        <dbReference type="EMBL" id="TFK22912.1"/>
    </source>
</evidence>
<dbReference type="InterPro" id="IPR011333">
    <property type="entry name" value="SKP1/BTB/POZ_sf"/>
</dbReference>
<sequence>MSTGHIDKKRKRTSLGQQSHDGASTSTEKPHSTCIRSPSCWFEDGNIVIRAENTLFRVHKSILSIQSTVLCDTFSVPQPMVHDPESESEGCLVLEFNDDSSADWTHVLELIYYGLQLSQAHESPSFSAISAMIRLGHKYDFQALLSEGIKRFGNAFPCHLDRYTAAPCKDNDDVTIFGESTSLFDAINLAHKMHLERSLPALYATAICHPDFPLILFTGTTSNDGNISRISPDLVQTLILARDRFYVALKDSSLSWLFSGAIPSPSPACLNNRACKNARLKLVEEVFTPLPKCAYLLQRFDRAKLAKGFCTTCTGVAERLFDTARRHAWSQVPQMFGLPPWAELKDLNFD</sequence>
<accession>A0A5C3KR33</accession>
<feature type="region of interest" description="Disordered" evidence="1">
    <location>
        <begin position="1"/>
        <end position="34"/>
    </location>
</feature>
<dbReference type="PROSITE" id="PS50097">
    <property type="entry name" value="BTB"/>
    <property type="match status" value="1"/>
</dbReference>
<feature type="compositionally biased region" description="Polar residues" evidence="1">
    <location>
        <begin position="14"/>
        <end position="27"/>
    </location>
</feature>
<dbReference type="STRING" id="230819.A0A5C3KR33"/>
<dbReference type="Pfam" id="PF00651">
    <property type="entry name" value="BTB"/>
    <property type="match status" value="1"/>
</dbReference>
<dbReference type="Proteomes" id="UP000307440">
    <property type="component" value="Unassembled WGS sequence"/>
</dbReference>
<keyword evidence="4" id="KW-1185">Reference proteome</keyword>
<feature type="domain" description="BTB" evidence="2">
    <location>
        <begin position="45"/>
        <end position="114"/>
    </location>
</feature>
<dbReference type="InterPro" id="IPR000210">
    <property type="entry name" value="BTB/POZ_dom"/>
</dbReference>
<dbReference type="EMBL" id="ML210229">
    <property type="protein sequence ID" value="TFK22912.1"/>
    <property type="molecule type" value="Genomic_DNA"/>
</dbReference>
<evidence type="ECO:0000313" key="4">
    <source>
        <dbReference type="Proteomes" id="UP000307440"/>
    </source>
</evidence>
<organism evidence="3 4">
    <name type="scientific">Coprinopsis marcescibilis</name>
    <name type="common">Agaric fungus</name>
    <name type="synonym">Psathyrella marcescibilis</name>
    <dbReference type="NCBI Taxonomy" id="230819"/>
    <lineage>
        <taxon>Eukaryota</taxon>
        <taxon>Fungi</taxon>
        <taxon>Dikarya</taxon>
        <taxon>Basidiomycota</taxon>
        <taxon>Agaricomycotina</taxon>
        <taxon>Agaricomycetes</taxon>
        <taxon>Agaricomycetidae</taxon>
        <taxon>Agaricales</taxon>
        <taxon>Agaricineae</taxon>
        <taxon>Psathyrellaceae</taxon>
        <taxon>Coprinopsis</taxon>
    </lineage>
</organism>
<dbReference type="AlphaFoldDB" id="A0A5C3KR33"/>
<dbReference type="CDD" id="cd18186">
    <property type="entry name" value="BTB_POZ_ZBTB_KLHL-like"/>
    <property type="match status" value="1"/>
</dbReference>
<reference evidence="3 4" key="1">
    <citation type="journal article" date="2019" name="Nat. Ecol. Evol.">
        <title>Megaphylogeny resolves global patterns of mushroom evolution.</title>
        <authorList>
            <person name="Varga T."/>
            <person name="Krizsan K."/>
            <person name="Foldi C."/>
            <person name="Dima B."/>
            <person name="Sanchez-Garcia M."/>
            <person name="Sanchez-Ramirez S."/>
            <person name="Szollosi G.J."/>
            <person name="Szarkandi J.G."/>
            <person name="Papp V."/>
            <person name="Albert L."/>
            <person name="Andreopoulos W."/>
            <person name="Angelini C."/>
            <person name="Antonin V."/>
            <person name="Barry K.W."/>
            <person name="Bougher N.L."/>
            <person name="Buchanan P."/>
            <person name="Buyck B."/>
            <person name="Bense V."/>
            <person name="Catcheside P."/>
            <person name="Chovatia M."/>
            <person name="Cooper J."/>
            <person name="Damon W."/>
            <person name="Desjardin D."/>
            <person name="Finy P."/>
            <person name="Geml J."/>
            <person name="Haridas S."/>
            <person name="Hughes K."/>
            <person name="Justo A."/>
            <person name="Karasinski D."/>
            <person name="Kautmanova I."/>
            <person name="Kiss B."/>
            <person name="Kocsube S."/>
            <person name="Kotiranta H."/>
            <person name="LaButti K.M."/>
            <person name="Lechner B.E."/>
            <person name="Liimatainen K."/>
            <person name="Lipzen A."/>
            <person name="Lukacs Z."/>
            <person name="Mihaltcheva S."/>
            <person name="Morgado L.N."/>
            <person name="Niskanen T."/>
            <person name="Noordeloos M.E."/>
            <person name="Ohm R.A."/>
            <person name="Ortiz-Santana B."/>
            <person name="Ovrebo C."/>
            <person name="Racz N."/>
            <person name="Riley R."/>
            <person name="Savchenko A."/>
            <person name="Shiryaev A."/>
            <person name="Soop K."/>
            <person name="Spirin V."/>
            <person name="Szebenyi C."/>
            <person name="Tomsovsky M."/>
            <person name="Tulloss R.E."/>
            <person name="Uehling J."/>
            <person name="Grigoriev I.V."/>
            <person name="Vagvolgyi C."/>
            <person name="Papp T."/>
            <person name="Martin F.M."/>
            <person name="Miettinen O."/>
            <person name="Hibbett D.S."/>
            <person name="Nagy L.G."/>
        </authorList>
    </citation>
    <scope>NUCLEOTIDE SEQUENCE [LARGE SCALE GENOMIC DNA]</scope>
    <source>
        <strain evidence="3 4">CBS 121175</strain>
    </source>
</reference>
<protein>
    <recommendedName>
        <fullName evidence="2">BTB domain-containing protein</fullName>
    </recommendedName>
</protein>
<evidence type="ECO:0000259" key="2">
    <source>
        <dbReference type="PROSITE" id="PS50097"/>
    </source>
</evidence>
<evidence type="ECO:0000256" key="1">
    <source>
        <dbReference type="SAM" id="MobiDB-lite"/>
    </source>
</evidence>
<dbReference type="SUPFAM" id="SSF54695">
    <property type="entry name" value="POZ domain"/>
    <property type="match status" value="1"/>
</dbReference>